<dbReference type="PATRIC" id="fig|86416.3.peg.3301"/>
<evidence type="ECO:0000313" key="1">
    <source>
        <dbReference type="EMBL" id="AGK98112.1"/>
    </source>
</evidence>
<dbReference type="KEGG" id="cpas:Clopa_3311"/>
<dbReference type="eggNOG" id="COG2369">
    <property type="taxonomic scope" value="Bacteria"/>
</dbReference>
<dbReference type="STRING" id="86416.Clopa_3311"/>
<keyword evidence="2" id="KW-1185">Reference proteome</keyword>
<proteinExistence type="predicted"/>
<evidence type="ECO:0008006" key="3">
    <source>
        <dbReference type="Google" id="ProtNLM"/>
    </source>
</evidence>
<evidence type="ECO:0000313" key="2">
    <source>
        <dbReference type="Proteomes" id="UP000013523"/>
    </source>
</evidence>
<dbReference type="RefSeq" id="WP_015616397.1">
    <property type="nucleotide sequence ID" value="NC_021182.1"/>
</dbReference>
<protein>
    <recommendedName>
        <fullName evidence="3">Phage head morphogenesis protein, SPP1 gp7 family</fullName>
    </recommendedName>
</protein>
<reference evidence="1 2" key="1">
    <citation type="submission" date="2012-01" db="EMBL/GenBank/DDBJ databases">
        <title>Complete sequence of chromosome of Clostridium pasteurianum BC1.</title>
        <authorList>
            <consortium name="US DOE Joint Genome Institute"/>
            <person name="Lucas S."/>
            <person name="Han J."/>
            <person name="Lapidus A."/>
            <person name="Cheng J.-F."/>
            <person name="Goodwin L."/>
            <person name="Pitluck S."/>
            <person name="Peters L."/>
            <person name="Mikhailova N."/>
            <person name="Teshima H."/>
            <person name="Detter J.C."/>
            <person name="Han C."/>
            <person name="Tapia R."/>
            <person name="Land M."/>
            <person name="Hauser L."/>
            <person name="Kyrpides N."/>
            <person name="Ivanova N."/>
            <person name="Pagani I."/>
            <person name="Dunn J."/>
            <person name="Taghavi S."/>
            <person name="Francis A."/>
            <person name="van der Lelie D."/>
            <person name="Woyke T."/>
        </authorList>
    </citation>
    <scope>NUCLEOTIDE SEQUENCE [LARGE SCALE GENOMIC DNA]</scope>
    <source>
        <strain evidence="1 2">BC1</strain>
    </source>
</reference>
<dbReference type="Proteomes" id="UP000013523">
    <property type="component" value="Chromosome"/>
</dbReference>
<dbReference type="OrthoDB" id="9765386at2"/>
<sequence>MEYASKGVLQFTKIQRTNISNKIFFELENDFKTLEKTETDKVSNILSNVYENTYNKNSDILNASLNFPSEKDILKAVNTKIDGKLFSDRIWDNKTKTVNMLKKLILDITNSNTTIDGAGKQIEKVFNVTAYESYRLLTNELIRVQAAASIDIAKKAGIKKHIWSAKFEHTCFFCMEQDGKIYAIDDSEAPEIPAHVLYKCVWVNIANN</sequence>
<dbReference type="HOGENOM" id="CLU_1319071_0_0_9"/>
<gene>
    <name evidence="1" type="ORF">Clopa_3311</name>
</gene>
<dbReference type="EMBL" id="CP003261">
    <property type="protein sequence ID" value="AGK98112.1"/>
    <property type="molecule type" value="Genomic_DNA"/>
</dbReference>
<accession>R4K4M9</accession>
<dbReference type="AlphaFoldDB" id="R4K4M9"/>
<name>R4K4M9_CLOPA</name>
<organism evidence="1 2">
    <name type="scientific">Clostridium pasteurianum BC1</name>
    <dbReference type="NCBI Taxonomy" id="86416"/>
    <lineage>
        <taxon>Bacteria</taxon>
        <taxon>Bacillati</taxon>
        <taxon>Bacillota</taxon>
        <taxon>Clostridia</taxon>
        <taxon>Eubacteriales</taxon>
        <taxon>Clostridiaceae</taxon>
        <taxon>Clostridium</taxon>
    </lineage>
</organism>